<sequence>MAIDFFEKTKWIVFIYCKGEGSFRDTLSGTYSLRPPTQQMLMTSPKKKSLELLHGFAAEEGTSVVKLVEPKTVQLEQQKLAHQRDYLN</sequence>
<dbReference type="AlphaFoldDB" id="A0AAE0RYK6"/>
<reference evidence="1" key="2">
    <citation type="journal article" date="2021" name="Genome Biol. Evol.">
        <title>Developing a high-quality reference genome for a parasitic bivalve with doubly uniparental inheritance (Bivalvia: Unionida).</title>
        <authorList>
            <person name="Smith C.H."/>
        </authorList>
    </citation>
    <scope>NUCLEOTIDE SEQUENCE</scope>
    <source>
        <strain evidence="1">CHS0354</strain>
        <tissue evidence="1">Mantle</tissue>
    </source>
</reference>
<organism evidence="1 2">
    <name type="scientific">Potamilus streckersoni</name>
    <dbReference type="NCBI Taxonomy" id="2493646"/>
    <lineage>
        <taxon>Eukaryota</taxon>
        <taxon>Metazoa</taxon>
        <taxon>Spiralia</taxon>
        <taxon>Lophotrochozoa</taxon>
        <taxon>Mollusca</taxon>
        <taxon>Bivalvia</taxon>
        <taxon>Autobranchia</taxon>
        <taxon>Heteroconchia</taxon>
        <taxon>Palaeoheterodonta</taxon>
        <taxon>Unionida</taxon>
        <taxon>Unionoidea</taxon>
        <taxon>Unionidae</taxon>
        <taxon>Ambleminae</taxon>
        <taxon>Lampsilini</taxon>
        <taxon>Potamilus</taxon>
    </lineage>
</organism>
<accession>A0AAE0RYK6</accession>
<evidence type="ECO:0000313" key="2">
    <source>
        <dbReference type="Proteomes" id="UP001195483"/>
    </source>
</evidence>
<keyword evidence="2" id="KW-1185">Reference proteome</keyword>
<protein>
    <submittedName>
        <fullName evidence="1">Uncharacterized protein</fullName>
    </submittedName>
</protein>
<comment type="caution">
    <text evidence="1">The sequence shown here is derived from an EMBL/GenBank/DDBJ whole genome shotgun (WGS) entry which is preliminary data.</text>
</comment>
<proteinExistence type="predicted"/>
<reference evidence="1" key="3">
    <citation type="submission" date="2023-05" db="EMBL/GenBank/DDBJ databases">
        <authorList>
            <person name="Smith C.H."/>
        </authorList>
    </citation>
    <scope>NUCLEOTIDE SEQUENCE</scope>
    <source>
        <strain evidence="1">CHS0354</strain>
        <tissue evidence="1">Mantle</tissue>
    </source>
</reference>
<dbReference type="EMBL" id="JAEAOA010000265">
    <property type="protein sequence ID" value="KAK3581979.1"/>
    <property type="molecule type" value="Genomic_DNA"/>
</dbReference>
<evidence type="ECO:0000313" key="1">
    <source>
        <dbReference type="EMBL" id="KAK3581979.1"/>
    </source>
</evidence>
<name>A0AAE0RYK6_9BIVA</name>
<reference evidence="1" key="1">
    <citation type="journal article" date="2021" name="Genome Biol. Evol.">
        <title>A High-Quality Reference Genome for a Parasitic Bivalve with Doubly Uniparental Inheritance (Bivalvia: Unionida).</title>
        <authorList>
            <person name="Smith C.H."/>
        </authorList>
    </citation>
    <scope>NUCLEOTIDE SEQUENCE</scope>
    <source>
        <strain evidence="1">CHS0354</strain>
    </source>
</reference>
<gene>
    <name evidence="1" type="ORF">CHS0354_003240</name>
</gene>
<dbReference type="Proteomes" id="UP001195483">
    <property type="component" value="Unassembled WGS sequence"/>
</dbReference>